<keyword evidence="3" id="KW-0862">Zinc</keyword>
<keyword evidence="7" id="KW-1185">Reference proteome</keyword>
<dbReference type="Gene3D" id="6.10.140.2220">
    <property type="match status" value="1"/>
</dbReference>
<proteinExistence type="predicted"/>
<gene>
    <name evidence="6" type="ORF">FIBSPDRAFT_478027</name>
</gene>
<evidence type="ECO:0000256" key="2">
    <source>
        <dbReference type="ARBA" id="ARBA00022771"/>
    </source>
</evidence>
<keyword evidence="2 4" id="KW-0863">Zinc-finger</keyword>
<evidence type="ECO:0000313" key="7">
    <source>
        <dbReference type="Proteomes" id="UP000076532"/>
    </source>
</evidence>
<evidence type="ECO:0000256" key="1">
    <source>
        <dbReference type="ARBA" id="ARBA00022723"/>
    </source>
</evidence>
<dbReference type="OrthoDB" id="3065114at2759"/>
<dbReference type="InterPro" id="IPR002893">
    <property type="entry name" value="Znf_MYND"/>
</dbReference>
<evidence type="ECO:0000256" key="3">
    <source>
        <dbReference type="ARBA" id="ARBA00022833"/>
    </source>
</evidence>
<evidence type="ECO:0000313" key="6">
    <source>
        <dbReference type="EMBL" id="KZP32516.1"/>
    </source>
</evidence>
<reference evidence="6 7" key="1">
    <citation type="journal article" date="2016" name="Mol. Biol. Evol.">
        <title>Comparative Genomics of Early-Diverging Mushroom-Forming Fungi Provides Insights into the Origins of Lignocellulose Decay Capabilities.</title>
        <authorList>
            <person name="Nagy L.G."/>
            <person name="Riley R."/>
            <person name="Tritt A."/>
            <person name="Adam C."/>
            <person name="Daum C."/>
            <person name="Floudas D."/>
            <person name="Sun H."/>
            <person name="Yadav J.S."/>
            <person name="Pangilinan J."/>
            <person name="Larsson K.H."/>
            <person name="Matsuura K."/>
            <person name="Barry K."/>
            <person name="Labutti K."/>
            <person name="Kuo R."/>
            <person name="Ohm R.A."/>
            <person name="Bhattacharya S.S."/>
            <person name="Shirouzu T."/>
            <person name="Yoshinaga Y."/>
            <person name="Martin F.M."/>
            <person name="Grigoriev I.V."/>
            <person name="Hibbett D.S."/>
        </authorList>
    </citation>
    <scope>NUCLEOTIDE SEQUENCE [LARGE SCALE GENOMIC DNA]</scope>
    <source>
        <strain evidence="6 7">CBS 109695</strain>
    </source>
</reference>
<dbReference type="Proteomes" id="UP000076532">
    <property type="component" value="Unassembled WGS sequence"/>
</dbReference>
<evidence type="ECO:0000256" key="4">
    <source>
        <dbReference type="PROSITE-ProRule" id="PRU00134"/>
    </source>
</evidence>
<dbReference type="PROSITE" id="PS01360">
    <property type="entry name" value="ZF_MYND_1"/>
    <property type="match status" value="1"/>
</dbReference>
<dbReference type="SUPFAM" id="SSF144232">
    <property type="entry name" value="HIT/MYND zinc finger-like"/>
    <property type="match status" value="1"/>
</dbReference>
<protein>
    <recommendedName>
        <fullName evidence="5">MYND-type domain-containing protein</fullName>
    </recommendedName>
</protein>
<dbReference type="PROSITE" id="PS50865">
    <property type="entry name" value="ZF_MYND_2"/>
    <property type="match status" value="1"/>
</dbReference>
<dbReference type="STRING" id="436010.A0A166VAI1"/>
<feature type="domain" description="MYND-type" evidence="5">
    <location>
        <begin position="430"/>
        <end position="470"/>
    </location>
</feature>
<name>A0A166VAI1_9AGAM</name>
<organism evidence="6 7">
    <name type="scientific">Athelia psychrophila</name>
    <dbReference type="NCBI Taxonomy" id="1759441"/>
    <lineage>
        <taxon>Eukaryota</taxon>
        <taxon>Fungi</taxon>
        <taxon>Dikarya</taxon>
        <taxon>Basidiomycota</taxon>
        <taxon>Agaricomycotina</taxon>
        <taxon>Agaricomycetes</taxon>
        <taxon>Agaricomycetidae</taxon>
        <taxon>Atheliales</taxon>
        <taxon>Atheliaceae</taxon>
        <taxon>Athelia</taxon>
    </lineage>
</organism>
<keyword evidence="1" id="KW-0479">Metal-binding</keyword>
<dbReference type="GO" id="GO:0008270">
    <property type="term" value="F:zinc ion binding"/>
    <property type="evidence" value="ECO:0007669"/>
    <property type="project" value="UniProtKB-KW"/>
</dbReference>
<dbReference type="Pfam" id="PF01753">
    <property type="entry name" value="zf-MYND"/>
    <property type="match status" value="1"/>
</dbReference>
<dbReference type="AlphaFoldDB" id="A0A166VAI1"/>
<sequence length="632" mass="71106">MLDQIQLNADRGLRLSVIKPIKNLVMRNAEVKRLASLAERTHDAVAAAALIPFIEKYPPAPDFSRIVFWACKQIKSDHVKAAPSSLFAQSLLRCIATVFTTRAGSRSQPLFHKVSPALVSHCTDIWKCVRAVHSQIVNDDSLDHKTRLLTGHTNLAIINLFTALPGVAMNPGTPAILMQIAKVETLAASVNFYGEHVEGDVITELNRYLLAAVHTPGVQNTQSGWEKEVLKPLGGDVAGIASTALWHLRSRRALPETWNNRAVCVAHVLSHIMALSQNPSISQALVGQGSIKAVVDVLKSLSNSPYPASQDLSYLVNTACHALVAQIFTVDNLDRQIMAYEAGILPAILRCSKFLVGDVYVLDNWWYTLLFRLLPPFIIYPSILRVASRSLHRFPEISLPPKVEKLYTQLRGMMDDFSQIGPVEASMRLCGKCHELNELKAQKLCAGCNRVYYCSRRCQMGDWQTHRDRCQWNQRYHALGNLHSLSPKDHSAVPVLLQHELNMRYGQITDIRRQFALKEPLNVEIDYTVFPIQITVGSSRFVPESEHYRELASNDREYIEQLMIAAWRKPGAIVARYFYPVGDIKVRSRFGELVVLDPPKLKLYSMEGKASERYYLVRARKDDGTYVIVHQP</sequence>
<accession>A0A166VAI1</accession>
<evidence type="ECO:0000259" key="5">
    <source>
        <dbReference type="PROSITE" id="PS50865"/>
    </source>
</evidence>
<dbReference type="EMBL" id="KV417485">
    <property type="protein sequence ID" value="KZP32516.1"/>
    <property type="molecule type" value="Genomic_DNA"/>
</dbReference>